<dbReference type="SUPFAM" id="SSF100879">
    <property type="entry name" value="Lesion bypass DNA polymerase (Y-family), little finger domain"/>
    <property type="match status" value="1"/>
</dbReference>
<comment type="subunit">
    <text evidence="3 16">Monomer.</text>
</comment>
<feature type="domain" description="UmuC" evidence="17">
    <location>
        <begin position="27"/>
        <end position="207"/>
    </location>
</feature>
<dbReference type="GO" id="GO:0042276">
    <property type="term" value="P:error-prone translesion synthesis"/>
    <property type="evidence" value="ECO:0007669"/>
    <property type="project" value="TreeGrafter"/>
</dbReference>
<dbReference type="InterPro" id="IPR043502">
    <property type="entry name" value="DNA/RNA_pol_sf"/>
</dbReference>
<name>A0A6N6VP61_9BACT</name>
<comment type="caution">
    <text evidence="18">The sequence shown here is derived from an EMBL/GenBank/DDBJ whole genome shotgun (WGS) entry which is preliminary data.</text>
</comment>
<evidence type="ECO:0000256" key="4">
    <source>
        <dbReference type="ARBA" id="ARBA00022457"/>
    </source>
</evidence>
<comment type="cofactor">
    <cofactor evidence="16">
        <name>Mg(2+)</name>
        <dbReference type="ChEBI" id="CHEBI:18420"/>
    </cofactor>
    <text evidence="16">Binds 2 magnesium ions per subunit.</text>
</comment>
<dbReference type="GO" id="GO:0005829">
    <property type="term" value="C:cytosol"/>
    <property type="evidence" value="ECO:0007669"/>
    <property type="project" value="TreeGrafter"/>
</dbReference>
<dbReference type="InterPro" id="IPR050116">
    <property type="entry name" value="DNA_polymerase-Y"/>
</dbReference>
<evidence type="ECO:0000256" key="2">
    <source>
        <dbReference type="ARBA" id="ARBA00010945"/>
    </source>
</evidence>
<dbReference type="AlphaFoldDB" id="A0A6N6VP61"/>
<keyword evidence="11 16" id="KW-0460">Magnesium</keyword>
<keyword evidence="8 16" id="KW-0235">DNA replication</keyword>
<sequence>MLRKRIFILNDSNLQQIIHPSLLKRKIIHFDLDAFFAAVEIRDNPRLKGQPLIIGGMPNERGVVATASYEARKFGIHSAMSSAQAKKLCPQAIFLKPRFDAYSSASAEVFKILTNYCSIIEPMSLDEAYLDVTNISHQTSATKIAENIRHEIFLKTKLTASAGIAPNKMIAKIASDLNKPNGFAVIKPQFCFPFMQTLPLKKVPFIGPVTSRKFASHNLFTCSDVFRIGKNYIIENFGPNAEWVYDKACGIDESEVITTHVRKSYGEEETFIKDIINYSDKINMLKKMVASLSEYLLKKNISFKTVTIKIKYSNFTVKTKSKSFPLYFFEKNILEKISLQLLEEMNCEKVPLRLMGVSVSNVINKKDLQQETLFGDYI</sequence>
<comment type="similarity">
    <text evidence="2 16">Belongs to the DNA polymerase type-Y family.</text>
</comment>
<evidence type="ECO:0000313" key="18">
    <source>
        <dbReference type="EMBL" id="KAB8036958.1"/>
    </source>
</evidence>
<dbReference type="Gene3D" id="3.30.1490.100">
    <property type="entry name" value="DNA polymerase, Y-family, little finger domain"/>
    <property type="match status" value="1"/>
</dbReference>
<evidence type="ECO:0000313" key="19">
    <source>
        <dbReference type="Proteomes" id="UP000437748"/>
    </source>
</evidence>
<feature type="active site" evidence="16">
    <location>
        <position position="127"/>
    </location>
</feature>
<evidence type="ECO:0000256" key="12">
    <source>
        <dbReference type="ARBA" id="ARBA00022932"/>
    </source>
</evidence>
<evidence type="ECO:0000256" key="9">
    <source>
        <dbReference type="ARBA" id="ARBA00022723"/>
    </source>
</evidence>
<dbReference type="SUPFAM" id="SSF56672">
    <property type="entry name" value="DNA/RNA polymerases"/>
    <property type="match status" value="1"/>
</dbReference>
<dbReference type="GO" id="GO:0000287">
    <property type="term" value="F:magnesium ion binding"/>
    <property type="evidence" value="ECO:0007669"/>
    <property type="project" value="UniProtKB-UniRule"/>
</dbReference>
<dbReference type="EC" id="2.7.7.7" evidence="16"/>
<keyword evidence="14 16" id="KW-0234">DNA repair</keyword>
<feature type="binding site" evidence="16">
    <location>
        <position position="31"/>
    </location>
    <ligand>
        <name>Mg(2+)</name>
        <dbReference type="ChEBI" id="CHEBI:18420"/>
    </ligand>
</feature>
<evidence type="ECO:0000259" key="17">
    <source>
        <dbReference type="PROSITE" id="PS50173"/>
    </source>
</evidence>
<proteinExistence type="inferred from homology"/>
<dbReference type="HAMAP" id="MF_01113">
    <property type="entry name" value="DNApol_IV"/>
    <property type="match status" value="1"/>
</dbReference>
<comment type="catalytic activity">
    <reaction evidence="15 16">
        <text>DNA(n) + a 2'-deoxyribonucleoside 5'-triphosphate = DNA(n+1) + diphosphate</text>
        <dbReference type="Rhea" id="RHEA:22508"/>
        <dbReference type="Rhea" id="RHEA-COMP:17339"/>
        <dbReference type="Rhea" id="RHEA-COMP:17340"/>
        <dbReference type="ChEBI" id="CHEBI:33019"/>
        <dbReference type="ChEBI" id="CHEBI:61560"/>
        <dbReference type="ChEBI" id="CHEBI:173112"/>
        <dbReference type="EC" id="2.7.7.7"/>
    </reaction>
</comment>
<feature type="site" description="Substrate discrimination" evidence="16">
    <location>
        <position position="36"/>
    </location>
</feature>
<dbReference type="Pfam" id="PF00817">
    <property type="entry name" value="IMS"/>
    <property type="match status" value="1"/>
</dbReference>
<dbReference type="GO" id="GO:0006281">
    <property type="term" value="P:DNA repair"/>
    <property type="evidence" value="ECO:0007669"/>
    <property type="project" value="UniProtKB-UniRule"/>
</dbReference>
<evidence type="ECO:0000256" key="14">
    <source>
        <dbReference type="ARBA" id="ARBA00023204"/>
    </source>
</evidence>
<reference evidence="18 19" key="1">
    <citation type="submission" date="2019-10" db="EMBL/GenBank/DDBJ databases">
        <title>New species of Slilvanegrellaceae.</title>
        <authorList>
            <person name="Pitt A."/>
            <person name="Hahn M.W."/>
        </authorList>
    </citation>
    <scope>NUCLEOTIDE SEQUENCE [LARGE SCALE GENOMIC DNA]</scope>
    <source>
        <strain evidence="18 19">SP-Ram-0.45-NSY-1</strain>
    </source>
</reference>
<keyword evidence="19" id="KW-1185">Reference proteome</keyword>
<keyword evidence="12 16" id="KW-0239">DNA-directed DNA polymerase</keyword>
<organism evidence="18 19">
    <name type="scientific">Silvanigrella paludirubra</name>
    <dbReference type="NCBI Taxonomy" id="2499159"/>
    <lineage>
        <taxon>Bacteria</taxon>
        <taxon>Pseudomonadati</taxon>
        <taxon>Bdellovibrionota</taxon>
        <taxon>Oligoflexia</taxon>
        <taxon>Silvanigrellales</taxon>
        <taxon>Silvanigrellaceae</taxon>
        <taxon>Silvanigrella</taxon>
    </lineage>
</organism>
<dbReference type="PANTHER" id="PTHR11076:SF33">
    <property type="entry name" value="DNA POLYMERASE KAPPA"/>
    <property type="match status" value="1"/>
</dbReference>
<dbReference type="Gene3D" id="3.40.1170.60">
    <property type="match status" value="1"/>
</dbReference>
<keyword evidence="7 16" id="KW-0548">Nucleotidyltransferase</keyword>
<keyword evidence="13 16" id="KW-0238">DNA-binding</keyword>
<keyword evidence="9 16" id="KW-0479">Metal-binding</keyword>
<dbReference type="InterPro" id="IPR043128">
    <property type="entry name" value="Rev_trsase/Diguanyl_cyclase"/>
</dbReference>
<evidence type="ECO:0000256" key="5">
    <source>
        <dbReference type="ARBA" id="ARBA00022490"/>
    </source>
</evidence>
<evidence type="ECO:0000256" key="13">
    <source>
        <dbReference type="ARBA" id="ARBA00023125"/>
    </source>
</evidence>
<dbReference type="InterPro" id="IPR001126">
    <property type="entry name" value="UmuC"/>
</dbReference>
<dbReference type="CDD" id="cd03586">
    <property type="entry name" value="PolY_Pol_IV_kappa"/>
    <property type="match status" value="1"/>
</dbReference>
<dbReference type="PROSITE" id="PS50173">
    <property type="entry name" value="UMUC"/>
    <property type="match status" value="1"/>
</dbReference>
<evidence type="ECO:0000256" key="11">
    <source>
        <dbReference type="ARBA" id="ARBA00022842"/>
    </source>
</evidence>
<keyword evidence="4 16" id="KW-0515">Mutator protein</keyword>
<evidence type="ECO:0000256" key="6">
    <source>
        <dbReference type="ARBA" id="ARBA00022679"/>
    </source>
</evidence>
<evidence type="ECO:0000256" key="1">
    <source>
        <dbReference type="ARBA" id="ARBA00004496"/>
    </source>
</evidence>
<comment type="subcellular location">
    <subcellularLocation>
        <location evidence="1 16">Cytoplasm</location>
    </subcellularLocation>
</comment>
<comment type="function">
    <text evidence="16">Poorly processive, error-prone DNA polymerase involved in untargeted mutagenesis. Copies undamaged DNA at stalled replication forks, which arise in vivo from mismatched or misaligned primer ends. These misaligned primers can be extended by PolIV. Exhibits no 3'-5' exonuclease (proofreading) activity. May be involved in translesional synthesis, in conjunction with the beta clamp from PolIII.</text>
</comment>
<dbReference type="GO" id="GO:0003887">
    <property type="term" value="F:DNA-directed DNA polymerase activity"/>
    <property type="evidence" value="ECO:0007669"/>
    <property type="project" value="UniProtKB-UniRule"/>
</dbReference>
<feature type="binding site" evidence="16">
    <location>
        <position position="126"/>
    </location>
    <ligand>
        <name>Mg(2+)</name>
        <dbReference type="ChEBI" id="CHEBI:18420"/>
    </ligand>
</feature>
<evidence type="ECO:0000256" key="8">
    <source>
        <dbReference type="ARBA" id="ARBA00022705"/>
    </source>
</evidence>
<dbReference type="GO" id="GO:0009432">
    <property type="term" value="P:SOS response"/>
    <property type="evidence" value="ECO:0007669"/>
    <property type="project" value="TreeGrafter"/>
</dbReference>
<dbReference type="GO" id="GO:0006261">
    <property type="term" value="P:DNA-templated DNA replication"/>
    <property type="evidence" value="ECO:0007669"/>
    <property type="project" value="UniProtKB-UniRule"/>
</dbReference>
<dbReference type="InterPro" id="IPR022880">
    <property type="entry name" value="DNApol_IV"/>
</dbReference>
<dbReference type="Gene3D" id="1.10.150.20">
    <property type="entry name" value="5' to 3' exonuclease, C-terminal subdomain"/>
    <property type="match status" value="1"/>
</dbReference>
<dbReference type="GO" id="GO:0003684">
    <property type="term" value="F:damaged DNA binding"/>
    <property type="evidence" value="ECO:0007669"/>
    <property type="project" value="InterPro"/>
</dbReference>
<dbReference type="EMBL" id="WFLM01000005">
    <property type="protein sequence ID" value="KAB8036958.1"/>
    <property type="molecule type" value="Genomic_DNA"/>
</dbReference>
<dbReference type="PANTHER" id="PTHR11076">
    <property type="entry name" value="DNA REPAIR POLYMERASE UMUC / TRANSFERASE FAMILY MEMBER"/>
    <property type="match status" value="1"/>
</dbReference>
<gene>
    <name evidence="16 18" type="primary">dinB</name>
    <name evidence="18" type="ORF">GCL60_14045</name>
</gene>
<dbReference type="InterPro" id="IPR036775">
    <property type="entry name" value="DNA_pol_Y-fam_lit_finger_sf"/>
</dbReference>
<keyword evidence="5 16" id="KW-0963">Cytoplasm</keyword>
<evidence type="ECO:0000256" key="16">
    <source>
        <dbReference type="HAMAP-Rule" id="MF_01113"/>
    </source>
</evidence>
<dbReference type="FunFam" id="3.40.1170.60:FF:000001">
    <property type="entry name" value="DNA polymerase IV"/>
    <property type="match status" value="1"/>
</dbReference>
<protein>
    <recommendedName>
        <fullName evidence="16">DNA polymerase IV</fullName>
        <shortName evidence="16">Pol IV</shortName>
        <ecNumber evidence="16">2.7.7.7</ecNumber>
    </recommendedName>
</protein>
<dbReference type="Gene3D" id="3.30.70.270">
    <property type="match status" value="1"/>
</dbReference>
<dbReference type="Pfam" id="PF11799">
    <property type="entry name" value="IMS_C"/>
    <property type="match status" value="1"/>
</dbReference>
<evidence type="ECO:0000256" key="3">
    <source>
        <dbReference type="ARBA" id="ARBA00011245"/>
    </source>
</evidence>
<dbReference type="NCBIfam" id="NF002677">
    <property type="entry name" value="PRK02406.1"/>
    <property type="match status" value="1"/>
</dbReference>
<evidence type="ECO:0000256" key="7">
    <source>
        <dbReference type="ARBA" id="ARBA00022695"/>
    </source>
</evidence>
<dbReference type="FunFam" id="3.30.1490.100:FF:000004">
    <property type="entry name" value="DNA polymerase IV"/>
    <property type="match status" value="1"/>
</dbReference>
<dbReference type="Proteomes" id="UP000437748">
    <property type="component" value="Unassembled WGS sequence"/>
</dbReference>
<accession>A0A6N6VP61</accession>
<keyword evidence="10 16" id="KW-0227">DNA damage</keyword>
<keyword evidence="6 16" id="KW-0808">Transferase</keyword>
<evidence type="ECO:0000256" key="15">
    <source>
        <dbReference type="ARBA" id="ARBA00049244"/>
    </source>
</evidence>
<dbReference type="InterPro" id="IPR017961">
    <property type="entry name" value="DNA_pol_Y-fam_little_finger"/>
</dbReference>
<evidence type="ECO:0000256" key="10">
    <source>
        <dbReference type="ARBA" id="ARBA00022763"/>
    </source>
</evidence>